<dbReference type="Pfam" id="PF01740">
    <property type="entry name" value="STAS"/>
    <property type="match status" value="1"/>
</dbReference>
<organism evidence="3 4">
    <name type="scientific">Herpetosiphon gulosus</name>
    <dbReference type="NCBI Taxonomy" id="1973496"/>
    <lineage>
        <taxon>Bacteria</taxon>
        <taxon>Bacillati</taxon>
        <taxon>Chloroflexota</taxon>
        <taxon>Chloroflexia</taxon>
        <taxon>Herpetosiphonales</taxon>
        <taxon>Herpetosiphonaceae</taxon>
        <taxon>Herpetosiphon</taxon>
    </lineage>
</organism>
<keyword evidence="1" id="KW-1133">Transmembrane helix</keyword>
<evidence type="ECO:0000256" key="1">
    <source>
        <dbReference type="SAM" id="Phobius"/>
    </source>
</evidence>
<dbReference type="PANTHER" id="PTHR33745">
    <property type="entry name" value="RSBT ANTAGONIST PROTEIN RSBS-RELATED"/>
    <property type="match status" value="1"/>
</dbReference>
<keyword evidence="1" id="KW-0812">Transmembrane</keyword>
<dbReference type="Proteomes" id="UP001428290">
    <property type="component" value="Unassembled WGS sequence"/>
</dbReference>
<dbReference type="PROSITE" id="PS50801">
    <property type="entry name" value="STAS"/>
    <property type="match status" value="1"/>
</dbReference>
<dbReference type="InterPro" id="IPR051932">
    <property type="entry name" value="Bact_StressResp_Reg"/>
</dbReference>
<feature type="transmembrane region" description="Helical" evidence="1">
    <location>
        <begin position="26"/>
        <end position="48"/>
    </location>
</feature>
<keyword evidence="1" id="KW-0472">Membrane</keyword>
<feature type="transmembrane region" description="Helical" evidence="1">
    <location>
        <begin position="128"/>
        <end position="148"/>
    </location>
</feature>
<proteinExistence type="predicted"/>
<comment type="caution">
    <text evidence="3">The sequence shown here is derived from an EMBL/GenBank/DDBJ whole genome shotgun (WGS) entry which is preliminary data.</text>
</comment>
<dbReference type="RefSeq" id="WP_345720275.1">
    <property type="nucleotide sequence ID" value="NZ_BAABRU010000001.1"/>
</dbReference>
<dbReference type="InterPro" id="IPR002645">
    <property type="entry name" value="STAS_dom"/>
</dbReference>
<protein>
    <recommendedName>
        <fullName evidence="2">STAS domain-containing protein</fullName>
    </recommendedName>
</protein>
<keyword evidence="4" id="KW-1185">Reference proteome</keyword>
<dbReference type="EMBL" id="BAABRU010000001">
    <property type="protein sequence ID" value="GAA5526634.1"/>
    <property type="molecule type" value="Genomic_DNA"/>
</dbReference>
<dbReference type="InterPro" id="IPR036513">
    <property type="entry name" value="STAS_dom_sf"/>
</dbReference>
<gene>
    <name evidence="3" type="ORF">Hgul01_00408</name>
</gene>
<name>A0ABP9WU09_9CHLR</name>
<dbReference type="Gene3D" id="3.30.750.24">
    <property type="entry name" value="STAS domain"/>
    <property type="match status" value="1"/>
</dbReference>
<evidence type="ECO:0000313" key="3">
    <source>
        <dbReference type="EMBL" id="GAA5526634.1"/>
    </source>
</evidence>
<evidence type="ECO:0000313" key="4">
    <source>
        <dbReference type="Proteomes" id="UP001428290"/>
    </source>
</evidence>
<dbReference type="CDD" id="cd07041">
    <property type="entry name" value="STAS_RsbR_RsbS_like"/>
    <property type="match status" value="1"/>
</dbReference>
<accession>A0ABP9WU09</accession>
<feature type="transmembrane region" description="Helical" evidence="1">
    <location>
        <begin position="168"/>
        <end position="188"/>
    </location>
</feature>
<feature type="transmembrane region" description="Helical" evidence="1">
    <location>
        <begin position="105"/>
        <end position="121"/>
    </location>
</feature>
<dbReference type="SUPFAM" id="SSF52091">
    <property type="entry name" value="SpoIIaa-like"/>
    <property type="match status" value="1"/>
</dbReference>
<dbReference type="PANTHER" id="PTHR33745:SF1">
    <property type="entry name" value="RSBT ANTAGONIST PROTEIN RSBS"/>
    <property type="match status" value="1"/>
</dbReference>
<feature type="transmembrane region" description="Helical" evidence="1">
    <location>
        <begin position="54"/>
        <end position="74"/>
    </location>
</feature>
<reference evidence="3 4" key="1">
    <citation type="submission" date="2024-02" db="EMBL/GenBank/DDBJ databases">
        <title>Herpetosiphon gulosus NBRC 112829.</title>
        <authorList>
            <person name="Ichikawa N."/>
            <person name="Katano-Makiyama Y."/>
            <person name="Hidaka K."/>
        </authorList>
    </citation>
    <scope>NUCLEOTIDE SEQUENCE [LARGE SCALE GENOMIC DNA]</scope>
    <source>
        <strain evidence="3 4">NBRC 112829</strain>
    </source>
</reference>
<evidence type="ECO:0000259" key="2">
    <source>
        <dbReference type="PROSITE" id="PS50801"/>
    </source>
</evidence>
<feature type="transmembrane region" description="Helical" evidence="1">
    <location>
        <begin position="81"/>
        <end position="99"/>
    </location>
</feature>
<feature type="domain" description="STAS" evidence="2">
    <location>
        <begin position="238"/>
        <end position="349"/>
    </location>
</feature>
<sequence length="357" mass="39042">MSLLPAAIDDNELSPARKTLLDRIHLVWIFVNGSTALSLFFLFLFNFFSGNSAWVQMLILSISSIGSTGILWYTNSKPVQWRLWAALISSMVALIEIALFFQNGYLIAISITSVVSIYAVTADRHELITWSAVIGVTFTIIFAILNGVEQTPPKWLNDLHLNLLISKVLVPAFIGGGIVMIALLLLGLSNTLRQSLNEANERRRVAEEAQASQAKTLAQVERQAAEQARLLELVRDLETPVIPVLDGVLVLPIVGHLESKRLENLTELLLNRVSQERAHTVLLDITAVSVVDTATAQHLIQLARAIRLLGAECVITGIRAHVASTLVALGITWEGLRTAGSLRDGIAKIIAEKNIAI</sequence>